<dbReference type="AlphaFoldDB" id="Q6ET28"/>
<evidence type="ECO:0000313" key="2">
    <source>
        <dbReference type="Proteomes" id="UP000000763"/>
    </source>
</evidence>
<reference evidence="2" key="1">
    <citation type="journal article" date="2005" name="Nature">
        <title>The map-based sequence of the rice genome.</title>
        <authorList>
            <consortium name="International rice genome sequencing project (IRGSP)"/>
            <person name="Matsumoto T."/>
            <person name="Wu J."/>
            <person name="Kanamori H."/>
            <person name="Katayose Y."/>
            <person name="Fujisawa M."/>
            <person name="Namiki N."/>
            <person name="Mizuno H."/>
            <person name="Yamamoto K."/>
            <person name="Antonio B.A."/>
            <person name="Baba T."/>
            <person name="Sakata K."/>
            <person name="Nagamura Y."/>
            <person name="Aoki H."/>
            <person name="Arikawa K."/>
            <person name="Arita K."/>
            <person name="Bito T."/>
            <person name="Chiden Y."/>
            <person name="Fujitsuka N."/>
            <person name="Fukunaka R."/>
            <person name="Hamada M."/>
            <person name="Harada C."/>
            <person name="Hayashi A."/>
            <person name="Hijishita S."/>
            <person name="Honda M."/>
            <person name="Hosokawa S."/>
            <person name="Ichikawa Y."/>
            <person name="Idonuma A."/>
            <person name="Iijima M."/>
            <person name="Ikeda M."/>
            <person name="Ikeno M."/>
            <person name="Ito K."/>
            <person name="Ito S."/>
            <person name="Ito T."/>
            <person name="Ito Y."/>
            <person name="Ito Y."/>
            <person name="Iwabuchi A."/>
            <person name="Kamiya K."/>
            <person name="Karasawa W."/>
            <person name="Kurita K."/>
            <person name="Katagiri S."/>
            <person name="Kikuta A."/>
            <person name="Kobayashi H."/>
            <person name="Kobayashi N."/>
            <person name="Machita K."/>
            <person name="Maehara T."/>
            <person name="Masukawa M."/>
            <person name="Mizubayashi T."/>
            <person name="Mukai Y."/>
            <person name="Nagasaki H."/>
            <person name="Nagata Y."/>
            <person name="Naito S."/>
            <person name="Nakashima M."/>
            <person name="Nakama Y."/>
            <person name="Nakamichi Y."/>
            <person name="Nakamura M."/>
            <person name="Meguro A."/>
            <person name="Negishi M."/>
            <person name="Ohta I."/>
            <person name="Ohta T."/>
            <person name="Okamoto M."/>
            <person name="Ono N."/>
            <person name="Saji S."/>
            <person name="Sakaguchi M."/>
            <person name="Sakai K."/>
            <person name="Shibata M."/>
            <person name="Shimokawa T."/>
            <person name="Song J."/>
            <person name="Takazaki Y."/>
            <person name="Terasawa K."/>
            <person name="Tsugane M."/>
            <person name="Tsuji K."/>
            <person name="Ueda S."/>
            <person name="Waki K."/>
            <person name="Yamagata H."/>
            <person name="Yamamoto M."/>
            <person name="Yamamoto S."/>
            <person name="Yamane H."/>
            <person name="Yoshiki S."/>
            <person name="Yoshihara R."/>
            <person name="Yukawa K."/>
            <person name="Zhong H."/>
            <person name="Yano M."/>
            <person name="Yuan Q."/>
            <person name="Ouyang S."/>
            <person name="Liu J."/>
            <person name="Jones K.M."/>
            <person name="Gansberger K."/>
            <person name="Moffat K."/>
            <person name="Hill J."/>
            <person name="Bera J."/>
            <person name="Fadrosh D."/>
            <person name="Jin S."/>
            <person name="Johri S."/>
            <person name="Kim M."/>
            <person name="Overton L."/>
            <person name="Reardon M."/>
            <person name="Tsitrin T."/>
            <person name="Vuong H."/>
            <person name="Weaver B."/>
            <person name="Ciecko A."/>
            <person name="Tallon L."/>
            <person name="Jackson J."/>
            <person name="Pai G."/>
            <person name="Aken S.V."/>
            <person name="Utterback T."/>
            <person name="Reidmuller S."/>
            <person name="Feldblyum T."/>
            <person name="Hsiao J."/>
            <person name="Zismann V."/>
            <person name="Iobst S."/>
            <person name="de Vazeille A.R."/>
            <person name="Buell C.R."/>
            <person name="Ying K."/>
            <person name="Li Y."/>
            <person name="Lu T."/>
            <person name="Huang Y."/>
            <person name="Zhao Q."/>
            <person name="Feng Q."/>
            <person name="Zhang L."/>
            <person name="Zhu J."/>
            <person name="Weng Q."/>
            <person name="Mu J."/>
            <person name="Lu Y."/>
            <person name="Fan D."/>
            <person name="Liu Y."/>
            <person name="Guan J."/>
            <person name="Zhang Y."/>
            <person name="Yu S."/>
            <person name="Liu X."/>
            <person name="Zhang Y."/>
            <person name="Hong G."/>
            <person name="Han B."/>
            <person name="Choisne N."/>
            <person name="Demange N."/>
            <person name="Orjeda G."/>
            <person name="Samain S."/>
            <person name="Cattolico L."/>
            <person name="Pelletier E."/>
            <person name="Couloux A."/>
            <person name="Segurens B."/>
            <person name="Wincker P."/>
            <person name="D'Hont A."/>
            <person name="Scarpelli C."/>
            <person name="Weissenbach J."/>
            <person name="Salanoubat M."/>
            <person name="Quetier F."/>
            <person name="Yu Y."/>
            <person name="Kim H.R."/>
            <person name="Rambo T."/>
            <person name="Currie J."/>
            <person name="Collura K."/>
            <person name="Luo M."/>
            <person name="Yang T."/>
            <person name="Ammiraju J.S.S."/>
            <person name="Engler F."/>
            <person name="Soderlund C."/>
            <person name="Wing R.A."/>
            <person name="Palmer L.E."/>
            <person name="de la Bastide M."/>
            <person name="Spiegel L."/>
            <person name="Nascimento L."/>
            <person name="Zutavern T."/>
            <person name="O'Shaughnessy A."/>
            <person name="Dike S."/>
            <person name="Dedhia N."/>
            <person name="Preston R."/>
            <person name="Balija V."/>
            <person name="McCombie W.R."/>
            <person name="Chow T."/>
            <person name="Chen H."/>
            <person name="Chung M."/>
            <person name="Chen C."/>
            <person name="Shaw J."/>
            <person name="Wu H."/>
            <person name="Hsiao K."/>
            <person name="Chao Y."/>
            <person name="Chu M."/>
            <person name="Cheng C."/>
            <person name="Hour A."/>
            <person name="Lee P."/>
            <person name="Lin S."/>
            <person name="Lin Y."/>
            <person name="Liou J."/>
            <person name="Liu S."/>
            <person name="Hsing Y."/>
            <person name="Raghuvanshi S."/>
            <person name="Mohanty A."/>
            <person name="Bharti A.K."/>
            <person name="Gaur A."/>
            <person name="Gupta V."/>
            <person name="Kumar D."/>
            <person name="Ravi V."/>
            <person name="Vij S."/>
            <person name="Kapur A."/>
            <person name="Khurana P."/>
            <person name="Khurana P."/>
            <person name="Khurana J.P."/>
            <person name="Tyagi A.K."/>
            <person name="Gaikwad K."/>
            <person name="Singh A."/>
            <person name="Dalal V."/>
            <person name="Srivastava S."/>
            <person name="Dixit A."/>
            <person name="Pal A.K."/>
            <person name="Ghazi I.A."/>
            <person name="Yadav M."/>
            <person name="Pandit A."/>
            <person name="Bhargava A."/>
            <person name="Sureshbabu K."/>
            <person name="Batra K."/>
            <person name="Sharma T.R."/>
            <person name="Mohapatra T."/>
            <person name="Singh N.K."/>
            <person name="Messing J."/>
            <person name="Nelson A.B."/>
            <person name="Fuks G."/>
            <person name="Kavchok S."/>
            <person name="Keizer G."/>
            <person name="Linton E."/>
            <person name="Llaca V."/>
            <person name="Song R."/>
            <person name="Tanyolac B."/>
            <person name="Young S."/>
            <person name="Ho-Il K."/>
            <person name="Hahn J.H."/>
            <person name="Sangsakoo G."/>
            <person name="Vanavichit A."/>
            <person name="de Mattos Luiz.A.T."/>
            <person name="Zimmer P.D."/>
            <person name="Malone G."/>
            <person name="Dellagostin O."/>
            <person name="de Oliveira A.C."/>
            <person name="Bevan M."/>
            <person name="Bancroft I."/>
            <person name="Minx P."/>
            <person name="Cordum H."/>
            <person name="Wilson R."/>
            <person name="Cheng Z."/>
            <person name="Jin W."/>
            <person name="Jiang J."/>
            <person name="Leong S.A."/>
            <person name="Iwama H."/>
            <person name="Gojobori T."/>
            <person name="Itoh T."/>
            <person name="Niimura Y."/>
            <person name="Fujii Y."/>
            <person name="Habara T."/>
            <person name="Sakai H."/>
            <person name="Sato Y."/>
            <person name="Wilson G."/>
            <person name="Kumar K."/>
            <person name="McCouch S."/>
            <person name="Juretic N."/>
            <person name="Hoen D."/>
            <person name="Wright S."/>
            <person name="Bruskiewich R."/>
            <person name="Bureau T."/>
            <person name="Miyao A."/>
            <person name="Hirochika H."/>
            <person name="Nishikawa T."/>
            <person name="Kadowaki K."/>
            <person name="Sugiura M."/>
            <person name="Burr B."/>
            <person name="Sasaki T."/>
        </authorList>
    </citation>
    <scope>NUCLEOTIDE SEQUENCE [LARGE SCALE GENOMIC DNA]</scope>
    <source>
        <strain evidence="2">cv. Nipponbare</strain>
    </source>
</reference>
<dbReference type="EMBL" id="AP004872">
    <property type="protein sequence ID" value="BAD28192.1"/>
    <property type="molecule type" value="Genomic_DNA"/>
</dbReference>
<reference evidence="2" key="2">
    <citation type="journal article" date="2008" name="Nucleic Acids Res.">
        <title>The rice annotation project database (RAP-DB): 2008 update.</title>
        <authorList>
            <consortium name="The rice annotation project (RAP)"/>
        </authorList>
    </citation>
    <scope>GENOME REANNOTATION</scope>
    <source>
        <strain evidence="2">cv. Nipponbare</strain>
    </source>
</reference>
<evidence type="ECO:0000313" key="1">
    <source>
        <dbReference type="EMBL" id="BAD28192.1"/>
    </source>
</evidence>
<sequence>MVGPSAVLHLTQGTPLSFPLKCMETLAGSSCAGDASGSMPMGRGIPVLIPPDTGRDVGYCHPSNRL</sequence>
<protein>
    <submittedName>
        <fullName evidence="1">Uncharacterized protein</fullName>
    </submittedName>
</protein>
<proteinExistence type="predicted"/>
<name>Q6ET28_ORYSJ</name>
<dbReference type="Proteomes" id="UP000000763">
    <property type="component" value="Chromosome 2"/>
</dbReference>
<organism evidence="1 2">
    <name type="scientific">Oryza sativa subsp. japonica</name>
    <name type="common">Rice</name>
    <dbReference type="NCBI Taxonomy" id="39947"/>
    <lineage>
        <taxon>Eukaryota</taxon>
        <taxon>Viridiplantae</taxon>
        <taxon>Streptophyta</taxon>
        <taxon>Embryophyta</taxon>
        <taxon>Tracheophyta</taxon>
        <taxon>Spermatophyta</taxon>
        <taxon>Magnoliopsida</taxon>
        <taxon>Liliopsida</taxon>
        <taxon>Poales</taxon>
        <taxon>Poaceae</taxon>
        <taxon>BOP clade</taxon>
        <taxon>Oryzoideae</taxon>
        <taxon>Oryzeae</taxon>
        <taxon>Oryzinae</taxon>
        <taxon>Oryza</taxon>
        <taxon>Oryza sativa</taxon>
    </lineage>
</organism>
<accession>Q6ET28</accession>
<gene>
    <name evidence="1" type="primary">P0444A09.28</name>
</gene>